<accession>A0A0N7KEW4</accession>
<feature type="non-terminal residue" evidence="2">
    <location>
        <position position="1"/>
    </location>
</feature>
<evidence type="ECO:0000313" key="2">
    <source>
        <dbReference type="EMBL" id="BAS77545.1"/>
    </source>
</evidence>
<dbReference type="AlphaFoldDB" id="A0A0N7KEW4"/>
<keyword evidence="3" id="KW-1185">Reference proteome</keyword>
<dbReference type="PaxDb" id="39947-A0A0N7KEW4"/>
<gene>
    <name evidence="2" type="ordered locus">Os02g0204201</name>
    <name evidence="2" type="ORF">OSNPB_020204201</name>
</gene>
<feature type="region of interest" description="Disordered" evidence="1">
    <location>
        <begin position="1"/>
        <end position="96"/>
    </location>
</feature>
<feature type="compositionally biased region" description="Low complexity" evidence="1">
    <location>
        <begin position="10"/>
        <end position="23"/>
    </location>
</feature>
<evidence type="ECO:0000313" key="3">
    <source>
        <dbReference type="Proteomes" id="UP000059680"/>
    </source>
</evidence>
<proteinExistence type="predicted"/>
<dbReference type="EMBL" id="AP014958">
    <property type="protein sequence ID" value="BAS77545.1"/>
    <property type="molecule type" value="Genomic_DNA"/>
</dbReference>
<reference evidence="2 3" key="3">
    <citation type="journal article" date="2013" name="Rice">
        <title>Improvement of the Oryza sativa Nipponbare reference genome using next generation sequence and optical map data.</title>
        <authorList>
            <person name="Kawahara Y."/>
            <person name="de la Bastide M."/>
            <person name="Hamilton J.P."/>
            <person name="Kanamori H."/>
            <person name="McCombie W.R."/>
            <person name="Ouyang S."/>
            <person name="Schwartz D.C."/>
            <person name="Tanaka T."/>
            <person name="Wu J."/>
            <person name="Zhou S."/>
            <person name="Childs K.L."/>
            <person name="Davidson R.M."/>
            <person name="Lin H."/>
            <person name="Quesada-Ocampo L."/>
            <person name="Vaillancourt B."/>
            <person name="Sakai H."/>
            <person name="Lee S.S."/>
            <person name="Kim J."/>
            <person name="Numa H."/>
            <person name="Itoh T."/>
            <person name="Buell C.R."/>
            <person name="Matsumoto T."/>
        </authorList>
    </citation>
    <scope>NUCLEOTIDE SEQUENCE [LARGE SCALE GENOMIC DNA]</scope>
    <source>
        <strain evidence="3">cv. Nipponbare</strain>
    </source>
</reference>
<reference evidence="2 3" key="2">
    <citation type="journal article" date="2013" name="Plant Cell Physiol.">
        <title>Rice Annotation Project Database (RAP-DB): an integrative and interactive database for rice genomics.</title>
        <authorList>
            <person name="Sakai H."/>
            <person name="Lee S.S."/>
            <person name="Tanaka T."/>
            <person name="Numa H."/>
            <person name="Kim J."/>
            <person name="Kawahara Y."/>
            <person name="Wakimoto H."/>
            <person name="Yang C.C."/>
            <person name="Iwamoto M."/>
            <person name="Abe T."/>
            <person name="Yamada Y."/>
            <person name="Muto A."/>
            <person name="Inokuchi H."/>
            <person name="Ikemura T."/>
            <person name="Matsumoto T."/>
            <person name="Sasaki T."/>
            <person name="Itoh T."/>
        </authorList>
    </citation>
    <scope>NUCLEOTIDE SEQUENCE [LARGE SCALE GENOMIC DNA]</scope>
    <source>
        <strain evidence="3">cv. Nipponbare</strain>
    </source>
</reference>
<organism evidence="2 3">
    <name type="scientific">Oryza sativa subsp. japonica</name>
    <name type="common">Rice</name>
    <dbReference type="NCBI Taxonomy" id="39947"/>
    <lineage>
        <taxon>Eukaryota</taxon>
        <taxon>Viridiplantae</taxon>
        <taxon>Streptophyta</taxon>
        <taxon>Embryophyta</taxon>
        <taxon>Tracheophyta</taxon>
        <taxon>Spermatophyta</taxon>
        <taxon>Magnoliopsida</taxon>
        <taxon>Liliopsida</taxon>
        <taxon>Poales</taxon>
        <taxon>Poaceae</taxon>
        <taxon>BOP clade</taxon>
        <taxon>Oryzoideae</taxon>
        <taxon>Oryzeae</taxon>
        <taxon>Oryzinae</taxon>
        <taxon>Oryza</taxon>
        <taxon>Oryza sativa</taxon>
    </lineage>
</organism>
<evidence type="ECO:0000256" key="1">
    <source>
        <dbReference type="SAM" id="MobiDB-lite"/>
    </source>
</evidence>
<dbReference type="Proteomes" id="UP000059680">
    <property type="component" value="Chromosome 2"/>
</dbReference>
<reference evidence="3" key="1">
    <citation type="journal article" date="2005" name="Nature">
        <title>The map-based sequence of the rice genome.</title>
        <authorList>
            <consortium name="International rice genome sequencing project (IRGSP)"/>
            <person name="Matsumoto T."/>
            <person name="Wu J."/>
            <person name="Kanamori H."/>
            <person name="Katayose Y."/>
            <person name="Fujisawa M."/>
            <person name="Namiki N."/>
            <person name="Mizuno H."/>
            <person name="Yamamoto K."/>
            <person name="Antonio B.A."/>
            <person name="Baba T."/>
            <person name="Sakata K."/>
            <person name="Nagamura Y."/>
            <person name="Aoki H."/>
            <person name="Arikawa K."/>
            <person name="Arita K."/>
            <person name="Bito T."/>
            <person name="Chiden Y."/>
            <person name="Fujitsuka N."/>
            <person name="Fukunaka R."/>
            <person name="Hamada M."/>
            <person name="Harada C."/>
            <person name="Hayashi A."/>
            <person name="Hijishita S."/>
            <person name="Honda M."/>
            <person name="Hosokawa S."/>
            <person name="Ichikawa Y."/>
            <person name="Idonuma A."/>
            <person name="Iijima M."/>
            <person name="Ikeda M."/>
            <person name="Ikeno M."/>
            <person name="Ito K."/>
            <person name="Ito S."/>
            <person name="Ito T."/>
            <person name="Ito Y."/>
            <person name="Ito Y."/>
            <person name="Iwabuchi A."/>
            <person name="Kamiya K."/>
            <person name="Karasawa W."/>
            <person name="Kurita K."/>
            <person name="Katagiri S."/>
            <person name="Kikuta A."/>
            <person name="Kobayashi H."/>
            <person name="Kobayashi N."/>
            <person name="Machita K."/>
            <person name="Maehara T."/>
            <person name="Masukawa M."/>
            <person name="Mizubayashi T."/>
            <person name="Mukai Y."/>
            <person name="Nagasaki H."/>
            <person name="Nagata Y."/>
            <person name="Naito S."/>
            <person name="Nakashima M."/>
            <person name="Nakama Y."/>
            <person name="Nakamichi Y."/>
            <person name="Nakamura M."/>
            <person name="Meguro A."/>
            <person name="Negishi M."/>
            <person name="Ohta I."/>
            <person name="Ohta T."/>
            <person name="Okamoto M."/>
            <person name="Ono N."/>
            <person name="Saji S."/>
            <person name="Sakaguchi M."/>
            <person name="Sakai K."/>
            <person name="Shibata M."/>
            <person name="Shimokawa T."/>
            <person name="Song J."/>
            <person name="Takazaki Y."/>
            <person name="Terasawa K."/>
            <person name="Tsugane M."/>
            <person name="Tsuji K."/>
            <person name="Ueda S."/>
            <person name="Waki K."/>
            <person name="Yamagata H."/>
            <person name="Yamamoto M."/>
            <person name="Yamamoto S."/>
            <person name="Yamane H."/>
            <person name="Yoshiki S."/>
            <person name="Yoshihara R."/>
            <person name="Yukawa K."/>
            <person name="Zhong H."/>
            <person name="Yano M."/>
            <person name="Yuan Q."/>
            <person name="Ouyang S."/>
            <person name="Liu J."/>
            <person name="Jones K.M."/>
            <person name="Gansberger K."/>
            <person name="Moffat K."/>
            <person name="Hill J."/>
            <person name="Bera J."/>
            <person name="Fadrosh D."/>
            <person name="Jin S."/>
            <person name="Johri S."/>
            <person name="Kim M."/>
            <person name="Overton L."/>
            <person name="Reardon M."/>
            <person name="Tsitrin T."/>
            <person name="Vuong H."/>
            <person name="Weaver B."/>
            <person name="Ciecko A."/>
            <person name="Tallon L."/>
            <person name="Jackson J."/>
            <person name="Pai G."/>
            <person name="Aken S.V."/>
            <person name="Utterback T."/>
            <person name="Reidmuller S."/>
            <person name="Feldblyum T."/>
            <person name="Hsiao J."/>
            <person name="Zismann V."/>
            <person name="Iobst S."/>
            <person name="de Vazeille A.R."/>
            <person name="Buell C.R."/>
            <person name="Ying K."/>
            <person name="Li Y."/>
            <person name="Lu T."/>
            <person name="Huang Y."/>
            <person name="Zhao Q."/>
            <person name="Feng Q."/>
            <person name="Zhang L."/>
            <person name="Zhu J."/>
            <person name="Weng Q."/>
            <person name="Mu J."/>
            <person name="Lu Y."/>
            <person name="Fan D."/>
            <person name="Liu Y."/>
            <person name="Guan J."/>
            <person name="Zhang Y."/>
            <person name="Yu S."/>
            <person name="Liu X."/>
            <person name="Zhang Y."/>
            <person name="Hong G."/>
            <person name="Han B."/>
            <person name="Choisne N."/>
            <person name="Demange N."/>
            <person name="Orjeda G."/>
            <person name="Samain S."/>
            <person name="Cattolico L."/>
            <person name="Pelletier E."/>
            <person name="Couloux A."/>
            <person name="Segurens B."/>
            <person name="Wincker P."/>
            <person name="D'Hont A."/>
            <person name="Scarpelli C."/>
            <person name="Weissenbach J."/>
            <person name="Salanoubat M."/>
            <person name="Quetier F."/>
            <person name="Yu Y."/>
            <person name="Kim H.R."/>
            <person name="Rambo T."/>
            <person name="Currie J."/>
            <person name="Collura K."/>
            <person name="Luo M."/>
            <person name="Yang T."/>
            <person name="Ammiraju J.S.S."/>
            <person name="Engler F."/>
            <person name="Soderlund C."/>
            <person name="Wing R.A."/>
            <person name="Palmer L.E."/>
            <person name="de la Bastide M."/>
            <person name="Spiegel L."/>
            <person name="Nascimento L."/>
            <person name="Zutavern T."/>
            <person name="O'Shaughnessy A."/>
            <person name="Dike S."/>
            <person name="Dedhia N."/>
            <person name="Preston R."/>
            <person name="Balija V."/>
            <person name="McCombie W.R."/>
            <person name="Chow T."/>
            <person name="Chen H."/>
            <person name="Chung M."/>
            <person name="Chen C."/>
            <person name="Shaw J."/>
            <person name="Wu H."/>
            <person name="Hsiao K."/>
            <person name="Chao Y."/>
            <person name="Chu M."/>
            <person name="Cheng C."/>
            <person name="Hour A."/>
            <person name="Lee P."/>
            <person name="Lin S."/>
            <person name="Lin Y."/>
            <person name="Liou J."/>
            <person name="Liu S."/>
            <person name="Hsing Y."/>
            <person name="Raghuvanshi S."/>
            <person name="Mohanty A."/>
            <person name="Bharti A.K."/>
            <person name="Gaur A."/>
            <person name="Gupta V."/>
            <person name="Kumar D."/>
            <person name="Ravi V."/>
            <person name="Vij S."/>
            <person name="Kapur A."/>
            <person name="Khurana P."/>
            <person name="Khurana P."/>
            <person name="Khurana J.P."/>
            <person name="Tyagi A.K."/>
            <person name="Gaikwad K."/>
            <person name="Singh A."/>
            <person name="Dalal V."/>
            <person name="Srivastava S."/>
            <person name="Dixit A."/>
            <person name="Pal A.K."/>
            <person name="Ghazi I.A."/>
            <person name="Yadav M."/>
            <person name="Pandit A."/>
            <person name="Bhargava A."/>
            <person name="Sureshbabu K."/>
            <person name="Batra K."/>
            <person name="Sharma T.R."/>
            <person name="Mohapatra T."/>
            <person name="Singh N.K."/>
            <person name="Messing J."/>
            <person name="Nelson A.B."/>
            <person name="Fuks G."/>
            <person name="Kavchok S."/>
            <person name="Keizer G."/>
            <person name="Linton E."/>
            <person name="Llaca V."/>
            <person name="Song R."/>
            <person name="Tanyolac B."/>
            <person name="Young S."/>
            <person name="Ho-Il K."/>
            <person name="Hahn J.H."/>
            <person name="Sangsakoo G."/>
            <person name="Vanavichit A."/>
            <person name="de Mattos Luiz.A.T."/>
            <person name="Zimmer P.D."/>
            <person name="Malone G."/>
            <person name="Dellagostin O."/>
            <person name="de Oliveira A.C."/>
            <person name="Bevan M."/>
            <person name="Bancroft I."/>
            <person name="Minx P."/>
            <person name="Cordum H."/>
            <person name="Wilson R."/>
            <person name="Cheng Z."/>
            <person name="Jin W."/>
            <person name="Jiang J."/>
            <person name="Leong S.A."/>
            <person name="Iwama H."/>
            <person name="Gojobori T."/>
            <person name="Itoh T."/>
            <person name="Niimura Y."/>
            <person name="Fujii Y."/>
            <person name="Habara T."/>
            <person name="Sakai H."/>
            <person name="Sato Y."/>
            <person name="Wilson G."/>
            <person name="Kumar K."/>
            <person name="McCouch S."/>
            <person name="Juretic N."/>
            <person name="Hoen D."/>
            <person name="Wright S."/>
            <person name="Bruskiewich R."/>
            <person name="Bureau T."/>
            <person name="Miyao A."/>
            <person name="Hirochika H."/>
            <person name="Nishikawa T."/>
            <person name="Kadowaki K."/>
            <person name="Sugiura M."/>
            <person name="Burr B."/>
            <person name="Sasaki T."/>
        </authorList>
    </citation>
    <scope>NUCLEOTIDE SEQUENCE [LARGE SCALE GENOMIC DNA]</scope>
    <source>
        <strain evidence="3">cv. Nipponbare</strain>
    </source>
</reference>
<protein>
    <submittedName>
        <fullName evidence="2">Os02g0204201 protein</fullName>
    </submittedName>
</protein>
<dbReference type="InParanoid" id="A0A0N7KEW4"/>
<name>A0A0N7KEW4_ORYSJ</name>
<dbReference type="Gramene" id="Os02t0204201-00">
    <property type="protein sequence ID" value="Os02t0204201-00"/>
    <property type="gene ID" value="Os02g0204201"/>
</dbReference>
<sequence length="96" mass="10135">PPLLTPPLVRPRGGGASRSSAASLRRRLRSPPPRDRRLPPSLRAGGGSRRPTPRISPPLRFVPSSPPIVVGRIAPPRVSGPPRSAALDGLGDSAWF</sequence>